<dbReference type="CAZy" id="GH9">
    <property type="family name" value="Glycoside Hydrolase Family 9"/>
</dbReference>
<proteinExistence type="inferred from homology"/>
<evidence type="ECO:0000256" key="5">
    <source>
        <dbReference type="ARBA" id="ARBA00023277"/>
    </source>
</evidence>
<reference evidence="11" key="1">
    <citation type="journal article" date="2007" name="PLoS ONE">
        <title>The first genome sequence of an elite grapevine cultivar (Pinot noir Vitis vinifera L.): coping with a highly heterozygous genome.</title>
        <authorList>
            <person name="Velasco R."/>
            <person name="Zharkikh A."/>
            <person name="Troggio M."/>
            <person name="Cartwright D.A."/>
            <person name="Cestaro A."/>
            <person name="Pruss D."/>
            <person name="Pindo M."/>
            <person name="FitzGerald L.M."/>
            <person name="Vezzulli S."/>
            <person name="Reid J."/>
            <person name="Malacarne G."/>
            <person name="Iliev D."/>
            <person name="Coppola G."/>
            <person name="Wardell B."/>
            <person name="Micheletti D."/>
            <person name="Macalma T."/>
            <person name="Facci M."/>
            <person name="Mitchell J.T."/>
            <person name="Perazzolli M."/>
            <person name="Eldredge G."/>
            <person name="Gatto P."/>
            <person name="Oyzerski R."/>
            <person name="Moretto M."/>
            <person name="Gutin N."/>
            <person name="Stefanini M."/>
            <person name="Chen Y."/>
            <person name="Segala C."/>
            <person name="Davenport C."/>
            <person name="Dematte L."/>
            <person name="Mraz A."/>
            <person name="Battilana J."/>
            <person name="Stormo K."/>
            <person name="Costa F."/>
            <person name="Tao Q."/>
            <person name="Si-Ammour A."/>
            <person name="Harkins T."/>
            <person name="Lackey A."/>
            <person name="Perbost C."/>
            <person name="Taillon B."/>
            <person name="Stella A."/>
            <person name="Solovyev V."/>
            <person name="Fawcett J.A."/>
            <person name="Sterck L."/>
            <person name="Vandepoele K."/>
            <person name="Grando S.M."/>
            <person name="Toppo S."/>
            <person name="Moser C."/>
            <person name="Lanchbury J."/>
            <person name="Bogden R."/>
            <person name="Skolnick M."/>
            <person name="Sgaramella V."/>
            <person name="Bhatnagar S.K."/>
            <person name="Fontana P."/>
            <person name="Gutin A."/>
            <person name="Van de Peer Y."/>
            <person name="Salamini F."/>
            <person name="Viola R."/>
        </authorList>
    </citation>
    <scope>NUCLEOTIDE SEQUENCE</scope>
</reference>
<dbReference type="PANTHER" id="PTHR22298">
    <property type="entry name" value="ENDO-1,4-BETA-GLUCANASE"/>
    <property type="match status" value="1"/>
</dbReference>
<keyword evidence="6 8" id="KW-0326">Glycosidase</keyword>
<keyword evidence="4 9" id="KW-0136">Cellulose degradation</keyword>
<dbReference type="GO" id="GO:0030245">
    <property type="term" value="P:cellulose catabolic process"/>
    <property type="evidence" value="ECO:0007669"/>
    <property type="project" value="UniProtKB-KW"/>
</dbReference>
<comment type="catalytic activity">
    <reaction evidence="1 9">
        <text>Endohydrolysis of (1-&gt;4)-beta-D-glucosidic linkages in cellulose, lichenin and cereal beta-D-glucans.</text>
        <dbReference type="EC" id="3.2.1.4"/>
    </reaction>
</comment>
<name>A5B5R7_VITVI</name>
<dbReference type="EMBL" id="AM447570">
    <property type="protein sequence ID" value="CAN82882.1"/>
    <property type="molecule type" value="Genomic_DNA"/>
</dbReference>
<keyword evidence="5 8" id="KW-0119">Carbohydrate metabolism</keyword>
<evidence type="ECO:0000256" key="4">
    <source>
        <dbReference type="ARBA" id="ARBA00023001"/>
    </source>
</evidence>
<dbReference type="FunFam" id="1.50.10.10:FF:000020">
    <property type="entry name" value="Endoglucanase"/>
    <property type="match status" value="1"/>
</dbReference>
<gene>
    <name evidence="11" type="ORF">VITISV_008556</name>
</gene>
<comment type="similarity">
    <text evidence="2 8 9">Belongs to the glycosyl hydrolase 9 (cellulase E) family.</text>
</comment>
<evidence type="ECO:0000256" key="7">
    <source>
        <dbReference type="ARBA" id="ARBA00023326"/>
    </source>
</evidence>
<sequence length="508" mass="57439">MCIRRTSPPIFISYLALFSPFFIPIINGGDFNYKEALTKSIIFLEAQRSGKLPPTSRLAWRGNSALDDGKLANVDLVGGYYDAGDNVKFGLPMAFTITTLSWAAIFYEAELGASEELENVRAAIKWGTDYFLKASSQKNRLYVQVGDPVEDHECWIRPENMETRRSVLVVDENRPGTEIAAETSAAMASSSIVFRGSDHLYSRRLLNKAKMLFQFATLFNGSYDGACPFYCSYSGYNSNCSRNWKCRMSYYGAATWLYIATKRPKYLQYIEEESISENVNEFSWDLKYAGAQILLSKFYFEGEKSLEKFKNQADSFVCSVLPDSPSHHIHITPGGMVHVRDGANSQYVTSTALLFSIYSDLLAQFNQNVTCNNQQFYSTHLMAFAKQQMDYLLGENPEGRSYMVGFGNNPPTHAHHRGSSVPKLPENYTVNCGMSFVYWFHKNEPNPNMLTGAIVGGPDRNDTFLDLRWQSPMNRAMHLCQLPCSRCSSKVSCCPHSFREDVTFLFLL</sequence>
<dbReference type="SUPFAM" id="SSF48208">
    <property type="entry name" value="Six-hairpin glycosidases"/>
    <property type="match status" value="1"/>
</dbReference>
<accession>A5B5R7</accession>
<evidence type="ECO:0000259" key="10">
    <source>
        <dbReference type="Pfam" id="PF00759"/>
    </source>
</evidence>
<keyword evidence="3 8" id="KW-0378">Hydrolase</keyword>
<dbReference type="Gene3D" id="1.50.10.10">
    <property type="match status" value="1"/>
</dbReference>
<dbReference type="InterPro" id="IPR001701">
    <property type="entry name" value="Glyco_hydro_9"/>
</dbReference>
<dbReference type="InterPro" id="IPR018221">
    <property type="entry name" value="Glyco_hydro_9_His_AS"/>
</dbReference>
<dbReference type="EC" id="3.2.1.4" evidence="9"/>
<dbReference type="InterPro" id="IPR008928">
    <property type="entry name" value="6-hairpin_glycosidase_sf"/>
</dbReference>
<evidence type="ECO:0000256" key="8">
    <source>
        <dbReference type="PROSITE-ProRule" id="PRU10059"/>
    </source>
</evidence>
<evidence type="ECO:0000256" key="1">
    <source>
        <dbReference type="ARBA" id="ARBA00000966"/>
    </source>
</evidence>
<dbReference type="GO" id="GO:0008810">
    <property type="term" value="F:cellulase activity"/>
    <property type="evidence" value="ECO:0007669"/>
    <property type="project" value="UniProtKB-EC"/>
</dbReference>
<feature type="active site" evidence="8">
    <location>
        <position position="415"/>
    </location>
</feature>
<dbReference type="AlphaFoldDB" id="A5B5R7"/>
<feature type="domain" description="Glycoside hydrolase family 9" evidence="10">
    <location>
        <begin position="33"/>
        <end position="474"/>
    </location>
</feature>
<dbReference type="InterPro" id="IPR012341">
    <property type="entry name" value="6hp_glycosidase-like_sf"/>
</dbReference>
<protein>
    <recommendedName>
        <fullName evidence="9">Endoglucanase</fullName>
        <ecNumber evidence="9">3.2.1.4</ecNumber>
    </recommendedName>
</protein>
<dbReference type="Pfam" id="PF00759">
    <property type="entry name" value="Glyco_hydro_9"/>
    <property type="match status" value="1"/>
</dbReference>
<evidence type="ECO:0000313" key="11">
    <source>
        <dbReference type="EMBL" id="CAN82882.1"/>
    </source>
</evidence>
<evidence type="ECO:0000256" key="3">
    <source>
        <dbReference type="ARBA" id="ARBA00022801"/>
    </source>
</evidence>
<organism evidence="11">
    <name type="scientific">Vitis vinifera</name>
    <name type="common">Grape</name>
    <dbReference type="NCBI Taxonomy" id="29760"/>
    <lineage>
        <taxon>Eukaryota</taxon>
        <taxon>Viridiplantae</taxon>
        <taxon>Streptophyta</taxon>
        <taxon>Embryophyta</taxon>
        <taxon>Tracheophyta</taxon>
        <taxon>Spermatophyta</taxon>
        <taxon>Magnoliopsida</taxon>
        <taxon>eudicotyledons</taxon>
        <taxon>Gunneridae</taxon>
        <taxon>Pentapetalae</taxon>
        <taxon>rosids</taxon>
        <taxon>Vitales</taxon>
        <taxon>Vitaceae</taxon>
        <taxon>Viteae</taxon>
        <taxon>Vitis</taxon>
    </lineage>
</organism>
<dbReference type="ExpressionAtlas" id="A5B5R7">
    <property type="expression patterns" value="differential"/>
</dbReference>
<evidence type="ECO:0000256" key="9">
    <source>
        <dbReference type="RuleBase" id="RU361166"/>
    </source>
</evidence>
<evidence type="ECO:0000256" key="2">
    <source>
        <dbReference type="ARBA" id="ARBA00007072"/>
    </source>
</evidence>
<keyword evidence="7 8" id="KW-0624">Polysaccharide degradation</keyword>
<dbReference type="PROSITE" id="PS00592">
    <property type="entry name" value="GH9_2"/>
    <property type="match status" value="1"/>
</dbReference>
<evidence type="ECO:0000256" key="6">
    <source>
        <dbReference type="ARBA" id="ARBA00023295"/>
    </source>
</evidence>